<proteinExistence type="predicted"/>
<protein>
    <submittedName>
        <fullName evidence="2">Uncharacterized protein</fullName>
    </submittedName>
</protein>
<gene>
    <name evidence="2" type="ORF">E4N76_09175</name>
</gene>
<dbReference type="EMBL" id="CP038802">
    <property type="protein sequence ID" value="UTY29129.1"/>
    <property type="molecule type" value="Genomic_DNA"/>
</dbReference>
<evidence type="ECO:0000256" key="1">
    <source>
        <dbReference type="SAM" id="SignalP"/>
    </source>
</evidence>
<dbReference type="Proteomes" id="UP001059401">
    <property type="component" value="Chromosome"/>
</dbReference>
<name>A0ABY5HX38_9SPIR</name>
<keyword evidence="1" id="KW-0732">Signal</keyword>
<feature type="chain" id="PRO_5047429774" evidence="1">
    <location>
        <begin position="20"/>
        <end position="172"/>
    </location>
</feature>
<feature type="signal peptide" evidence="1">
    <location>
        <begin position="1"/>
        <end position="19"/>
    </location>
</feature>
<evidence type="ECO:0000313" key="2">
    <source>
        <dbReference type="EMBL" id="UTY29129.1"/>
    </source>
</evidence>
<sequence length="172" mass="19997">MKKNILILVFCLIGLLCFAQEDGTSPMYYWEYTSPVTLNGKKFYGSEADWGNNSSFADSYREQDGYALVLGCKLHYWLYDTITYHNGNASDIYDRVIPNWVERLGYVIDFDNIRVIDNNTALANSVRALMKQRGCDISVALVTDNHNYHRVIINEYLTNKKQYKITIYPLYK</sequence>
<reference evidence="2" key="1">
    <citation type="submission" date="2019-04" db="EMBL/GenBank/DDBJ databases">
        <title>Whole genome sequencing of oral phylogroup 2 treponemes.</title>
        <authorList>
            <person name="Chan Y."/>
            <person name="Zeng H.H."/>
            <person name="Yu X.L."/>
            <person name="Leung W.K."/>
            <person name="Watt R.M."/>
        </authorList>
    </citation>
    <scope>NUCLEOTIDE SEQUENCE</scope>
    <source>
        <strain evidence="2">OMZ 847</strain>
    </source>
</reference>
<keyword evidence="3" id="KW-1185">Reference proteome</keyword>
<accession>A0ABY5HX38</accession>
<organism evidence="2 3">
    <name type="scientific">Treponema putidum</name>
    <dbReference type="NCBI Taxonomy" id="221027"/>
    <lineage>
        <taxon>Bacteria</taxon>
        <taxon>Pseudomonadati</taxon>
        <taxon>Spirochaetota</taxon>
        <taxon>Spirochaetia</taxon>
        <taxon>Spirochaetales</taxon>
        <taxon>Treponemataceae</taxon>
        <taxon>Treponema</taxon>
    </lineage>
</organism>
<evidence type="ECO:0000313" key="3">
    <source>
        <dbReference type="Proteomes" id="UP001059401"/>
    </source>
</evidence>
<dbReference type="RefSeq" id="WP_255804877.1">
    <property type="nucleotide sequence ID" value="NZ_CP038802.1"/>
</dbReference>